<feature type="binding site" evidence="6">
    <location>
        <position position="123"/>
    </location>
    <ligand>
        <name>S-adenosyl-L-methionine</name>
        <dbReference type="ChEBI" id="CHEBI:59789"/>
    </ligand>
</feature>
<keyword evidence="2 5" id="KW-0489">Methyltransferase</keyword>
<dbReference type="Gene3D" id="3.40.50.150">
    <property type="entry name" value="Vaccinia Virus protein VP39"/>
    <property type="match status" value="1"/>
</dbReference>
<dbReference type="Pfam" id="PF01739">
    <property type="entry name" value="CheR"/>
    <property type="match status" value="1"/>
</dbReference>
<evidence type="ECO:0000256" key="5">
    <source>
        <dbReference type="PIRNR" id="PIRNR000410"/>
    </source>
</evidence>
<evidence type="ECO:0000256" key="2">
    <source>
        <dbReference type="ARBA" id="ARBA00022603"/>
    </source>
</evidence>
<dbReference type="InterPro" id="IPR050903">
    <property type="entry name" value="Bact_Chemotaxis_MeTrfase"/>
</dbReference>
<dbReference type="InterPro" id="IPR036804">
    <property type="entry name" value="CheR_N_sf"/>
</dbReference>
<dbReference type="GO" id="GO:0008983">
    <property type="term" value="F:protein-glutamate O-methyltransferase activity"/>
    <property type="evidence" value="ECO:0007669"/>
    <property type="project" value="UniProtKB-EC"/>
</dbReference>
<dbReference type="InterPro" id="IPR022641">
    <property type="entry name" value="CheR_N"/>
</dbReference>
<dbReference type="PROSITE" id="PS50123">
    <property type="entry name" value="CHER"/>
    <property type="match status" value="1"/>
</dbReference>
<dbReference type="SUPFAM" id="SSF53335">
    <property type="entry name" value="S-adenosyl-L-methionine-dependent methyltransferases"/>
    <property type="match status" value="1"/>
</dbReference>
<dbReference type="STRING" id="282199.GCA_001049735_00216"/>
<dbReference type="RefSeq" id="WP_048597479.1">
    <property type="nucleotide sequence ID" value="NZ_CVPC01000002.1"/>
</dbReference>
<dbReference type="EMBL" id="CVQV01000002">
    <property type="protein sequence ID" value="CRK74190.1"/>
    <property type="molecule type" value="Genomic_DNA"/>
</dbReference>
<proteinExistence type="predicted"/>
<feature type="binding site" evidence="6">
    <location>
        <begin position="220"/>
        <end position="221"/>
    </location>
    <ligand>
        <name>S-adenosyl-L-methionine</name>
        <dbReference type="ChEBI" id="CHEBI:59789"/>
    </ligand>
</feature>
<evidence type="ECO:0000256" key="1">
    <source>
        <dbReference type="ARBA" id="ARBA00001541"/>
    </source>
</evidence>
<keyword evidence="4 5" id="KW-0949">S-adenosyl-L-methionine</keyword>
<protein>
    <recommendedName>
        <fullName evidence="5">Chemotaxis protein methyltransferase</fullName>
        <ecNumber evidence="5">2.1.1.80</ecNumber>
    </recommendedName>
</protein>
<dbReference type="AlphaFoldDB" id="A0A0U1NHI1"/>
<dbReference type="GO" id="GO:0032259">
    <property type="term" value="P:methylation"/>
    <property type="evidence" value="ECO:0007669"/>
    <property type="project" value="UniProtKB-KW"/>
</dbReference>
<dbReference type="SMART" id="SM00138">
    <property type="entry name" value="MeTrc"/>
    <property type="match status" value="1"/>
</dbReference>
<feature type="binding site" evidence="6">
    <location>
        <position position="147"/>
    </location>
    <ligand>
        <name>S-adenosyl-L-methionine</name>
        <dbReference type="ChEBI" id="CHEBI:59789"/>
    </ligand>
</feature>
<dbReference type="Gene3D" id="1.10.155.10">
    <property type="entry name" value="Chemotaxis receptor methyltransferase CheR, N-terminal domain"/>
    <property type="match status" value="1"/>
</dbReference>
<evidence type="ECO:0000313" key="9">
    <source>
        <dbReference type="Proteomes" id="UP000048949"/>
    </source>
</evidence>
<keyword evidence="9" id="KW-1185">Reference proteome</keyword>
<name>A0A0U1NHI1_9RHOB</name>
<dbReference type="InterPro" id="IPR029063">
    <property type="entry name" value="SAM-dependent_MTases_sf"/>
</dbReference>
<keyword evidence="3 5" id="KW-0808">Transferase</keyword>
<dbReference type="PRINTS" id="PR00996">
    <property type="entry name" value="CHERMTFRASE"/>
</dbReference>
<evidence type="ECO:0000256" key="3">
    <source>
        <dbReference type="ARBA" id="ARBA00022679"/>
    </source>
</evidence>
<feature type="binding site" evidence="6">
    <location>
        <position position="81"/>
    </location>
    <ligand>
        <name>S-adenosyl-L-methionine</name>
        <dbReference type="ChEBI" id="CHEBI:59789"/>
    </ligand>
</feature>
<dbReference type="PANTHER" id="PTHR24422">
    <property type="entry name" value="CHEMOTAXIS PROTEIN METHYLTRANSFERASE"/>
    <property type="match status" value="1"/>
</dbReference>
<dbReference type="PIRSF" id="PIRSF000410">
    <property type="entry name" value="CheR"/>
    <property type="match status" value="1"/>
</dbReference>
<evidence type="ECO:0000256" key="6">
    <source>
        <dbReference type="PIRSR" id="PIRSR000410-1"/>
    </source>
</evidence>
<dbReference type="Proteomes" id="UP000048949">
    <property type="component" value="Unassembled WGS sequence"/>
</dbReference>
<feature type="binding site" evidence="6">
    <location>
        <begin position="203"/>
        <end position="204"/>
    </location>
    <ligand>
        <name>S-adenosyl-L-methionine</name>
        <dbReference type="ChEBI" id="CHEBI:59789"/>
    </ligand>
</feature>
<dbReference type="OrthoDB" id="9816309at2"/>
<feature type="domain" description="CheR-type methyltransferase" evidence="7">
    <location>
        <begin position="3"/>
        <end position="277"/>
    </location>
</feature>
<dbReference type="InterPro" id="IPR022642">
    <property type="entry name" value="CheR_C"/>
</dbReference>
<dbReference type="InterPro" id="IPR000780">
    <property type="entry name" value="CheR_MeTrfase"/>
</dbReference>
<dbReference type="Pfam" id="PF03705">
    <property type="entry name" value="CheR_N"/>
    <property type="match status" value="1"/>
</dbReference>
<feature type="binding site" evidence="6">
    <location>
        <position position="79"/>
    </location>
    <ligand>
        <name>S-adenosyl-L-methionine</name>
        <dbReference type="ChEBI" id="CHEBI:59789"/>
    </ligand>
</feature>
<dbReference type="SUPFAM" id="SSF47757">
    <property type="entry name" value="Chemotaxis receptor methyltransferase CheR, N-terminal domain"/>
    <property type="match status" value="1"/>
</dbReference>
<dbReference type="PANTHER" id="PTHR24422:SF19">
    <property type="entry name" value="CHEMOTAXIS PROTEIN METHYLTRANSFERASE"/>
    <property type="match status" value="1"/>
</dbReference>
<feature type="binding site" evidence="6">
    <location>
        <position position="85"/>
    </location>
    <ligand>
        <name>S-adenosyl-L-methionine</name>
        <dbReference type="ChEBI" id="CHEBI:59789"/>
    </ligand>
</feature>
<dbReference type="EC" id="2.1.1.80" evidence="5"/>
<gene>
    <name evidence="8" type="primary">cheR</name>
    <name evidence="8" type="ORF">NIG5292_00216</name>
</gene>
<accession>A0A0U1NHI1</accession>
<dbReference type="InterPro" id="IPR026024">
    <property type="entry name" value="Chemotaxis_MeTrfase_CheR"/>
</dbReference>
<sequence length="278" mass="31119">MTSETRTALLTDAHFDAVAAMMYARTGIVLETAKKPMVQSRLAKRLRATGLSNFSEYLKNVEDAEGEEFGQMLSALTTNVTRFFREPHHFDYLIGEYRTKLEARLKQSEPLRIWSAGCSTGEEPYSIAGLLLNEFGPQSNFRILATDIDPQVVERARTGVYSPIDPASAFGRVNKTLFGNDVGLSSETVSANVRKHIVFGTLNLISDWPMTKQFDLIFCRNVVIYFDAAIQARLWPRFQAALKPDGILFLGHSERLDDPHQLGFEAVGTTIYKSNSRG</sequence>
<evidence type="ECO:0000313" key="8">
    <source>
        <dbReference type="EMBL" id="CRK74190.1"/>
    </source>
</evidence>
<reference evidence="8 9" key="1">
    <citation type="submission" date="2015-04" db="EMBL/GenBank/DDBJ databases">
        <authorList>
            <person name="Syromyatnikov M.Y."/>
            <person name="Popov V.N."/>
        </authorList>
    </citation>
    <scope>NUCLEOTIDE SEQUENCE [LARGE SCALE GENOMIC DNA]</scope>
    <source>
        <strain evidence="8 9">CECT 5292</strain>
    </source>
</reference>
<evidence type="ECO:0000256" key="4">
    <source>
        <dbReference type="ARBA" id="ARBA00022691"/>
    </source>
</evidence>
<comment type="function">
    <text evidence="5">Methylation of the membrane-bound methyl-accepting chemotaxis proteins (MCP) to form gamma-glutamyl methyl ester residues in MCP.</text>
</comment>
<comment type="catalytic activity">
    <reaction evidence="1 5">
        <text>L-glutamyl-[protein] + S-adenosyl-L-methionine = [protein]-L-glutamate 5-O-methyl ester + S-adenosyl-L-homocysteine</text>
        <dbReference type="Rhea" id="RHEA:24452"/>
        <dbReference type="Rhea" id="RHEA-COMP:10208"/>
        <dbReference type="Rhea" id="RHEA-COMP:10311"/>
        <dbReference type="ChEBI" id="CHEBI:29973"/>
        <dbReference type="ChEBI" id="CHEBI:57856"/>
        <dbReference type="ChEBI" id="CHEBI:59789"/>
        <dbReference type="ChEBI" id="CHEBI:82795"/>
        <dbReference type="EC" id="2.1.1.80"/>
    </reaction>
</comment>
<evidence type="ECO:0000259" key="7">
    <source>
        <dbReference type="PROSITE" id="PS50123"/>
    </source>
</evidence>
<organism evidence="8 9">
    <name type="scientific">Nereida ignava</name>
    <dbReference type="NCBI Taxonomy" id="282199"/>
    <lineage>
        <taxon>Bacteria</taxon>
        <taxon>Pseudomonadati</taxon>
        <taxon>Pseudomonadota</taxon>
        <taxon>Alphaproteobacteria</taxon>
        <taxon>Rhodobacterales</taxon>
        <taxon>Roseobacteraceae</taxon>
        <taxon>Nereida</taxon>
    </lineage>
</organism>